<dbReference type="EMBL" id="AP028914">
    <property type="protein sequence ID" value="BES95291.1"/>
    <property type="molecule type" value="Genomic_DNA"/>
</dbReference>
<feature type="region of interest" description="Disordered" evidence="5">
    <location>
        <begin position="510"/>
        <end position="537"/>
    </location>
</feature>
<evidence type="ECO:0000256" key="2">
    <source>
        <dbReference type="ARBA" id="ARBA00022980"/>
    </source>
</evidence>
<keyword evidence="7" id="KW-1185">Reference proteome</keyword>
<gene>
    <name evidence="6" type="ORF">NTJ_08100</name>
</gene>
<comment type="subcellular location">
    <subcellularLocation>
        <location evidence="1">Mitochondrion</location>
    </subcellularLocation>
</comment>
<evidence type="ECO:0000256" key="4">
    <source>
        <dbReference type="ARBA" id="ARBA00023274"/>
    </source>
</evidence>
<evidence type="ECO:0000313" key="6">
    <source>
        <dbReference type="EMBL" id="BES95291.1"/>
    </source>
</evidence>
<protein>
    <submittedName>
        <fullName evidence="6">Ribosomal protein, S30</fullName>
    </submittedName>
</protein>
<sequence length="558" mass="65375">MLSRNLWRCVSKRHASTAGLTPAAAPKYPPILDLSERSVKIRERETYADKYNSLDTVEEKLFYKNLQHYYGTRCFLLKEGEFPVDLLPFAKYTTRTRTVEADEKLFHQLLNFNANEAKELVDRIRPYLQEALLFELLGRHRPDDVSSGQKTAALVERINDILLSSLSMQYPHLLDASVDYSPRVEAFWLAGNFHPSPDLYKEREKKKEALEKENKLRYMVPLEIKVDLEETVEHHIQYVSRPLVALRSKLPLSQLDTALVSGSDSELEKFLADDFPCPTLSHGLEEIRRFGTNLPGYWPGDPCEFGLLSYHHLNEVNVSKVILEQEKKSRLVSQALLNGFSWLHAQASILGFSTFSELTYPLTSQQVMTDGRNFSFSLYQLNTTIMHKLLASPNNRTNLCVTLGAQPLYQDIKANNFVGWNDSVLLNLLAFYLNEPKARDGVDMKPYINPAVPFLSQIEDEDRRQWLHKQFRHMYSNRPRHRLGYEIYDWERIYKIEFETRSQDARMRPFERDQNPTEERKYWDHMPPYVPKKDRENPKKMHWRGWRAKFAKTYYPEP</sequence>
<dbReference type="InterPro" id="IPR039982">
    <property type="entry name" value="Ribosomal_mL65"/>
</dbReference>
<dbReference type="PANTHER" id="PTHR13014">
    <property type="entry name" value="MITOCHONDRIAL 28S RIBOSOMAL PROTEIN S30/P52 PRO-APOTOTIC PROTEIN"/>
    <property type="match status" value="1"/>
</dbReference>
<dbReference type="GO" id="GO:0005840">
    <property type="term" value="C:ribosome"/>
    <property type="evidence" value="ECO:0007669"/>
    <property type="project" value="UniProtKB-KW"/>
</dbReference>
<keyword evidence="2 6" id="KW-0689">Ribosomal protein</keyword>
<dbReference type="PANTHER" id="PTHR13014:SF3">
    <property type="entry name" value="LARGE RIBOSOMAL SUBUNIT PROTEIN ML65"/>
    <property type="match status" value="1"/>
</dbReference>
<dbReference type="Pfam" id="PF07147">
    <property type="entry name" value="PDCD9"/>
    <property type="match status" value="1"/>
</dbReference>
<organism evidence="6 7">
    <name type="scientific">Nesidiocoris tenuis</name>
    <dbReference type="NCBI Taxonomy" id="355587"/>
    <lineage>
        <taxon>Eukaryota</taxon>
        <taxon>Metazoa</taxon>
        <taxon>Ecdysozoa</taxon>
        <taxon>Arthropoda</taxon>
        <taxon>Hexapoda</taxon>
        <taxon>Insecta</taxon>
        <taxon>Pterygota</taxon>
        <taxon>Neoptera</taxon>
        <taxon>Paraneoptera</taxon>
        <taxon>Hemiptera</taxon>
        <taxon>Heteroptera</taxon>
        <taxon>Panheteroptera</taxon>
        <taxon>Cimicomorpha</taxon>
        <taxon>Miridae</taxon>
        <taxon>Dicyphina</taxon>
        <taxon>Nesidiocoris</taxon>
    </lineage>
</organism>
<keyword evidence="4" id="KW-0687">Ribonucleoprotein</keyword>
<evidence type="ECO:0000256" key="5">
    <source>
        <dbReference type="SAM" id="MobiDB-lite"/>
    </source>
</evidence>
<feature type="compositionally biased region" description="Basic and acidic residues" evidence="5">
    <location>
        <begin position="510"/>
        <end position="524"/>
    </location>
</feature>
<name>A0ABN7ASX7_9HEMI</name>
<dbReference type="InterPro" id="IPR010793">
    <property type="entry name" value="Ribosomal_mL37/mL65"/>
</dbReference>
<proteinExistence type="predicted"/>
<keyword evidence="3" id="KW-0496">Mitochondrion</keyword>
<evidence type="ECO:0000313" key="7">
    <source>
        <dbReference type="Proteomes" id="UP001307889"/>
    </source>
</evidence>
<evidence type="ECO:0000256" key="3">
    <source>
        <dbReference type="ARBA" id="ARBA00023128"/>
    </source>
</evidence>
<dbReference type="Proteomes" id="UP001307889">
    <property type="component" value="Chromosome 6"/>
</dbReference>
<reference evidence="6 7" key="1">
    <citation type="submission" date="2023-09" db="EMBL/GenBank/DDBJ databases">
        <title>Nesidiocoris tenuis whole genome shotgun sequence.</title>
        <authorList>
            <person name="Shibata T."/>
            <person name="Shimoda M."/>
            <person name="Kobayashi T."/>
            <person name="Uehara T."/>
        </authorList>
    </citation>
    <scope>NUCLEOTIDE SEQUENCE [LARGE SCALE GENOMIC DNA]</scope>
    <source>
        <strain evidence="6 7">Japan</strain>
    </source>
</reference>
<evidence type="ECO:0000256" key="1">
    <source>
        <dbReference type="ARBA" id="ARBA00004173"/>
    </source>
</evidence>
<accession>A0ABN7ASX7</accession>